<dbReference type="PATRIC" id="fig|749927.5.peg.5686"/>
<dbReference type="InterPro" id="IPR006016">
    <property type="entry name" value="UspA"/>
</dbReference>
<dbReference type="Proteomes" id="UP000000328">
    <property type="component" value="Chromosome"/>
</dbReference>
<proteinExistence type="inferred from homology"/>
<accession>A0A0H3DAG6</accession>
<dbReference type="PANTHER" id="PTHR46268">
    <property type="entry name" value="STRESS RESPONSE PROTEIN NHAX"/>
    <property type="match status" value="1"/>
</dbReference>
<dbReference type="RefSeq" id="WP_013227302.1">
    <property type="nucleotide sequence ID" value="NC_014318.1"/>
</dbReference>
<name>A0A0H3DAG6_AMYMU</name>
<dbReference type="EMBL" id="CP002000">
    <property type="protein sequence ID" value="ADJ47242.1"/>
    <property type="molecule type" value="Genomic_DNA"/>
</dbReference>
<dbReference type="SUPFAM" id="SSF52402">
    <property type="entry name" value="Adenine nucleotide alpha hydrolases-like"/>
    <property type="match status" value="2"/>
</dbReference>
<dbReference type="PANTHER" id="PTHR46268:SF27">
    <property type="entry name" value="UNIVERSAL STRESS PROTEIN RV2623"/>
    <property type="match status" value="1"/>
</dbReference>
<dbReference type="Pfam" id="PF00582">
    <property type="entry name" value="Usp"/>
    <property type="match status" value="2"/>
</dbReference>
<dbReference type="KEGG" id="amd:AMED_5483"/>
<evidence type="ECO:0000256" key="1">
    <source>
        <dbReference type="ARBA" id="ARBA00008791"/>
    </source>
</evidence>
<dbReference type="OrthoDB" id="3404132at2"/>
<evidence type="ECO:0000313" key="5">
    <source>
        <dbReference type="EMBL" id="ADJ47242.1"/>
    </source>
</evidence>
<keyword evidence="2" id="KW-0547">Nucleotide-binding</keyword>
<organism evidence="5 6">
    <name type="scientific">Amycolatopsis mediterranei (strain U-32)</name>
    <dbReference type="NCBI Taxonomy" id="749927"/>
    <lineage>
        <taxon>Bacteria</taxon>
        <taxon>Bacillati</taxon>
        <taxon>Actinomycetota</taxon>
        <taxon>Actinomycetes</taxon>
        <taxon>Pseudonocardiales</taxon>
        <taxon>Pseudonocardiaceae</taxon>
        <taxon>Amycolatopsis</taxon>
    </lineage>
</organism>
<reference evidence="5 6" key="1">
    <citation type="journal article" date="2010" name="Cell Res.">
        <title>Complete genome sequence of the rifamycin SV-producing Amycolatopsis mediterranei U32 revealed its genetic characteristics in phylogeny and metabolism.</title>
        <authorList>
            <person name="Zhao W."/>
            <person name="Zhong Y."/>
            <person name="Yuan H."/>
            <person name="Wang J."/>
            <person name="Zheng H."/>
            <person name="Wang Y."/>
            <person name="Cen X."/>
            <person name="Xu F."/>
            <person name="Bai J."/>
            <person name="Han X."/>
            <person name="Lu G."/>
            <person name="Zhu Y."/>
            <person name="Shao Z."/>
            <person name="Yan H."/>
            <person name="Li C."/>
            <person name="Peng N."/>
            <person name="Zhang Z."/>
            <person name="Zhang Y."/>
            <person name="Lin W."/>
            <person name="Fan Y."/>
            <person name="Qin Z."/>
            <person name="Hu Y."/>
            <person name="Zhu B."/>
            <person name="Wang S."/>
            <person name="Ding X."/>
            <person name="Zhao G.P."/>
        </authorList>
    </citation>
    <scope>NUCLEOTIDE SEQUENCE [LARGE SCALE GENOMIC DNA]</scope>
    <source>
        <strain evidence="6">U-32</strain>
    </source>
</reference>
<comment type="similarity">
    <text evidence="1">Belongs to the universal stress protein A family.</text>
</comment>
<dbReference type="HOGENOM" id="CLU_049301_2_3_11"/>
<evidence type="ECO:0000256" key="2">
    <source>
        <dbReference type="ARBA" id="ARBA00022741"/>
    </source>
</evidence>
<evidence type="ECO:0000256" key="3">
    <source>
        <dbReference type="ARBA" id="ARBA00022840"/>
    </source>
</evidence>
<dbReference type="Gene3D" id="3.40.50.620">
    <property type="entry name" value="HUPs"/>
    <property type="match status" value="2"/>
</dbReference>
<feature type="domain" description="UspA" evidence="4">
    <location>
        <begin position="152"/>
        <end position="289"/>
    </location>
</feature>
<dbReference type="GO" id="GO:0005524">
    <property type="term" value="F:ATP binding"/>
    <property type="evidence" value="ECO:0007669"/>
    <property type="project" value="UniProtKB-KW"/>
</dbReference>
<dbReference type="AlphaFoldDB" id="A0A0H3DAG6"/>
<dbReference type="PRINTS" id="PR01438">
    <property type="entry name" value="UNVRSLSTRESS"/>
</dbReference>
<keyword evidence="3" id="KW-0067">ATP-binding</keyword>
<dbReference type="GeneID" id="92873190"/>
<protein>
    <submittedName>
        <fullName evidence="5">Universal stress protein</fullName>
    </submittedName>
</protein>
<dbReference type="eggNOG" id="COG0589">
    <property type="taxonomic scope" value="Bacteria"/>
</dbReference>
<feature type="domain" description="UspA" evidence="4">
    <location>
        <begin position="8"/>
        <end position="144"/>
    </location>
</feature>
<dbReference type="InterPro" id="IPR014729">
    <property type="entry name" value="Rossmann-like_a/b/a_fold"/>
</dbReference>
<evidence type="ECO:0000313" key="6">
    <source>
        <dbReference type="Proteomes" id="UP000000328"/>
    </source>
</evidence>
<sequence>MSATGNPPIVVAVDGSETAAAAALWAAGEAARRHASLLVYTAYGLEDAALGGKIHPPSDWLAVKEAEADRLLRQTRATLEATVPGLAIATEASDRGPVPGLLEVSERARILVTGEPVGAIAGLFSGSPDVDLAARAHCPVVVVRGAEKPGGPVVVGADGSPLSEAAIAWAFEEASIRNASLVALYTWHDGDTAGLFSDGNVAIQGESLQDSGRRLLAQRLAGWQDKYPDVQVERRVEHDKPRARLLELSHHAQLLVVGSRGRGGFAGLVLGSTSQALLHHAACPVMVVRTEKEV</sequence>
<evidence type="ECO:0000259" key="4">
    <source>
        <dbReference type="Pfam" id="PF00582"/>
    </source>
</evidence>
<dbReference type="InterPro" id="IPR006015">
    <property type="entry name" value="Universal_stress_UspA"/>
</dbReference>
<gene>
    <name evidence="5" type="ordered locus">AMED_5483</name>
</gene>